<gene>
    <name evidence="1" type="ORF">DWX94_04400</name>
</gene>
<organism evidence="1 2">
    <name type="scientific">Coprococcus eutactus</name>
    <dbReference type="NCBI Taxonomy" id="33043"/>
    <lineage>
        <taxon>Bacteria</taxon>
        <taxon>Bacillati</taxon>
        <taxon>Bacillota</taxon>
        <taxon>Clostridia</taxon>
        <taxon>Lachnospirales</taxon>
        <taxon>Lachnospiraceae</taxon>
        <taxon>Coprococcus</taxon>
    </lineage>
</organism>
<dbReference type="Proteomes" id="UP000283295">
    <property type="component" value="Unassembled WGS sequence"/>
</dbReference>
<comment type="caution">
    <text evidence="1">The sequence shown here is derived from an EMBL/GenBank/DDBJ whole genome shotgun (WGS) entry which is preliminary data.</text>
</comment>
<sequence length="160" mass="18386">MEQFYEITSQSRRFAECMTYWNESDKQAEKVRAFMSNHNIPSPALWKGNILYIKKCPDMPDDNFMKKTVEDNGSVYYGIKKTGSLGKELKALGVCRVYKPFVPFFFEETILQAGVRLFPADGKVYCSVEHNLEKPLTCPEGFIEMKGSAFYEIMEGEEDA</sequence>
<reference evidence="1 2" key="1">
    <citation type="submission" date="2018-08" db="EMBL/GenBank/DDBJ databases">
        <title>A genome reference for cultivated species of the human gut microbiota.</title>
        <authorList>
            <person name="Zou Y."/>
            <person name="Xue W."/>
            <person name="Luo G."/>
        </authorList>
    </citation>
    <scope>NUCLEOTIDE SEQUENCE [LARGE SCALE GENOMIC DNA]</scope>
    <source>
        <strain evidence="1 2">AF22-21</strain>
    </source>
</reference>
<dbReference type="AlphaFoldDB" id="A0A3R5WSK9"/>
<evidence type="ECO:0000313" key="2">
    <source>
        <dbReference type="Proteomes" id="UP000283295"/>
    </source>
</evidence>
<protein>
    <submittedName>
        <fullName evidence="1">Uncharacterized protein</fullName>
    </submittedName>
</protein>
<dbReference type="EMBL" id="QRVK01000006">
    <property type="protein sequence ID" value="RGS43565.1"/>
    <property type="molecule type" value="Genomic_DNA"/>
</dbReference>
<dbReference type="OrthoDB" id="2061119at2"/>
<name>A0A3R5WSK9_9FIRM</name>
<evidence type="ECO:0000313" key="1">
    <source>
        <dbReference type="EMBL" id="RGS43565.1"/>
    </source>
</evidence>
<accession>A0A3R5WSK9</accession>
<proteinExistence type="predicted"/>